<dbReference type="EMBL" id="JAUJFL010000004">
    <property type="protein sequence ID" value="KAK2604053.1"/>
    <property type="molecule type" value="Genomic_DNA"/>
</dbReference>
<accession>A0AAD9SC17</accession>
<protein>
    <recommendedName>
        <fullName evidence="1">DUF7791 domain-containing protein</fullName>
    </recommendedName>
</protein>
<dbReference type="InterPro" id="IPR056693">
    <property type="entry name" value="DUF7791"/>
</dbReference>
<comment type="caution">
    <text evidence="2">The sequence shown here is derived from an EMBL/GenBank/DDBJ whole genome shotgun (WGS) entry which is preliminary data.</text>
</comment>
<evidence type="ECO:0000313" key="2">
    <source>
        <dbReference type="EMBL" id="KAK2604053.1"/>
    </source>
</evidence>
<keyword evidence="3" id="KW-1185">Reference proteome</keyword>
<gene>
    <name evidence="2" type="ORF">N8I77_007012</name>
</gene>
<organism evidence="2 3">
    <name type="scientific">Phomopsis amygdali</name>
    <name type="common">Fusicoccum amygdali</name>
    <dbReference type="NCBI Taxonomy" id="1214568"/>
    <lineage>
        <taxon>Eukaryota</taxon>
        <taxon>Fungi</taxon>
        <taxon>Dikarya</taxon>
        <taxon>Ascomycota</taxon>
        <taxon>Pezizomycotina</taxon>
        <taxon>Sordariomycetes</taxon>
        <taxon>Sordariomycetidae</taxon>
        <taxon>Diaporthales</taxon>
        <taxon>Diaporthaceae</taxon>
        <taxon>Diaporthe</taxon>
    </lineage>
</organism>
<dbReference type="Pfam" id="PF25053">
    <property type="entry name" value="DUF7791"/>
    <property type="match status" value="1"/>
</dbReference>
<dbReference type="Proteomes" id="UP001265746">
    <property type="component" value="Unassembled WGS sequence"/>
</dbReference>
<dbReference type="AlphaFoldDB" id="A0AAD9SC17"/>
<feature type="domain" description="DUF7791" evidence="1">
    <location>
        <begin position="2"/>
        <end position="116"/>
    </location>
</feature>
<reference evidence="2" key="1">
    <citation type="submission" date="2023-06" db="EMBL/GenBank/DDBJ databases">
        <authorList>
            <person name="Noh H."/>
        </authorList>
    </citation>
    <scope>NUCLEOTIDE SEQUENCE</scope>
    <source>
        <strain evidence="2">DUCC20226</strain>
    </source>
</reference>
<evidence type="ECO:0000259" key="1">
    <source>
        <dbReference type="Pfam" id="PF25053"/>
    </source>
</evidence>
<evidence type="ECO:0000313" key="3">
    <source>
        <dbReference type="Proteomes" id="UP001265746"/>
    </source>
</evidence>
<sequence length="273" mass="31951">MATMLQIALVAKEPLHMVIYGFHDLEHDDEDYWQQIPMLPFTQGEYDEIHCRMAYHLSSRTRGLLELQSFQVNFIHRTVKDYLSTEPMLGTLKQKLPDYLGRKFVPELSILRAYAAWVQRATPEVLNRESWAMYWESATRAILDGVSPGIQEVTNELMPYAAQLDSQRPRDSRSNYILDGMDVGIKFILSNARISANVTNRWVWNTKLFFRENLVEWGVCSYVFSKEMEDPVCSSMPREAKIYHKRLRAAIGRLETNQKRFTGVVRWSRGFYH</sequence>
<proteinExistence type="predicted"/>
<name>A0AAD9SC17_PHOAM</name>